<dbReference type="KEGG" id="lrs:PX52LOC_01118"/>
<keyword evidence="3" id="KW-1185">Reference proteome</keyword>
<feature type="region of interest" description="Disordered" evidence="1">
    <location>
        <begin position="302"/>
        <end position="332"/>
    </location>
</feature>
<protein>
    <submittedName>
        <fullName evidence="2">Uncharacterized protein</fullName>
    </submittedName>
</protein>
<evidence type="ECO:0000313" key="2">
    <source>
        <dbReference type="EMBL" id="QEL14248.1"/>
    </source>
</evidence>
<feature type="compositionally biased region" description="Basic and acidic residues" evidence="1">
    <location>
        <begin position="305"/>
        <end position="316"/>
    </location>
</feature>
<dbReference type="RefSeq" id="WP_149109155.1">
    <property type="nucleotide sequence ID" value="NZ_CP042425.1"/>
</dbReference>
<dbReference type="EMBL" id="CP042425">
    <property type="protein sequence ID" value="QEL14248.1"/>
    <property type="molecule type" value="Genomic_DNA"/>
</dbReference>
<sequence>MNLDIFSLRYAAALRSADRAAERVQYGKRSGVNLGLGPIREGLRDALGDKIGVNFDPLVEDGEVRVVDPPTPTQAASASNLRDIVRGVFKGHPSVDYDNGLGVGLPGRRLLRVHTPDYDRTAHIDFFNDVDPDRKGADKRAVSSGKRVREGTFDFVRHLSQLASKLHAEDYAVSYTAPSDRRRSRLYSHALTRAGFIPDAPTGDRDYYWRPKNQVPEDERAGRLAAHANRLAGDTKTPERLGRAYRDALRYGAAEEKAKPRFVAPGEMQSAMALGRIAEAAYRGGQAIEYVTPSDPSVAANSAKAMEKAGFERDTKANGNVERWVPTATPGR</sequence>
<accession>A0A5C1AB44</accession>
<organism evidence="2 3">
    <name type="scientific">Limnoglobus roseus</name>
    <dbReference type="NCBI Taxonomy" id="2598579"/>
    <lineage>
        <taxon>Bacteria</taxon>
        <taxon>Pseudomonadati</taxon>
        <taxon>Planctomycetota</taxon>
        <taxon>Planctomycetia</taxon>
        <taxon>Gemmatales</taxon>
        <taxon>Gemmataceae</taxon>
        <taxon>Limnoglobus</taxon>
    </lineage>
</organism>
<evidence type="ECO:0000313" key="3">
    <source>
        <dbReference type="Proteomes" id="UP000324974"/>
    </source>
</evidence>
<reference evidence="3" key="1">
    <citation type="submission" date="2019-08" db="EMBL/GenBank/DDBJ databases">
        <title>Limnoglobus roseus gen. nov., sp. nov., a novel freshwater planctomycete with a giant genome from the family Gemmataceae.</title>
        <authorList>
            <person name="Kulichevskaya I.S."/>
            <person name="Naumoff D.G."/>
            <person name="Miroshnikov K."/>
            <person name="Ivanova A."/>
            <person name="Philippov D.A."/>
            <person name="Hakobyan A."/>
            <person name="Rijpstra I.C."/>
            <person name="Sinninghe Damste J.S."/>
            <person name="Liesack W."/>
            <person name="Dedysh S.N."/>
        </authorList>
    </citation>
    <scope>NUCLEOTIDE SEQUENCE [LARGE SCALE GENOMIC DNA]</scope>
    <source>
        <strain evidence="3">PX52</strain>
    </source>
</reference>
<name>A0A5C1AB44_9BACT</name>
<dbReference type="AlphaFoldDB" id="A0A5C1AB44"/>
<proteinExistence type="predicted"/>
<gene>
    <name evidence="2" type="ORF">PX52LOC_01118</name>
</gene>
<evidence type="ECO:0000256" key="1">
    <source>
        <dbReference type="SAM" id="MobiDB-lite"/>
    </source>
</evidence>
<dbReference type="Proteomes" id="UP000324974">
    <property type="component" value="Chromosome"/>
</dbReference>